<accession>A0A4C1WK88</accession>
<proteinExistence type="predicted"/>
<gene>
    <name evidence="1" type="ORF">EVAR_25231_1</name>
</gene>
<evidence type="ECO:0000313" key="2">
    <source>
        <dbReference type="Proteomes" id="UP000299102"/>
    </source>
</evidence>
<evidence type="ECO:0000313" key="1">
    <source>
        <dbReference type="EMBL" id="GBP50534.1"/>
    </source>
</evidence>
<reference evidence="1 2" key="1">
    <citation type="journal article" date="2019" name="Commun. Biol.">
        <title>The bagworm genome reveals a unique fibroin gene that provides high tensile strength.</title>
        <authorList>
            <person name="Kono N."/>
            <person name="Nakamura H."/>
            <person name="Ohtoshi R."/>
            <person name="Tomita M."/>
            <person name="Numata K."/>
            <person name="Arakawa K."/>
        </authorList>
    </citation>
    <scope>NUCLEOTIDE SEQUENCE [LARGE SCALE GENOMIC DNA]</scope>
</reference>
<organism evidence="1 2">
    <name type="scientific">Eumeta variegata</name>
    <name type="common">Bagworm moth</name>
    <name type="synonym">Eumeta japonica</name>
    <dbReference type="NCBI Taxonomy" id="151549"/>
    <lineage>
        <taxon>Eukaryota</taxon>
        <taxon>Metazoa</taxon>
        <taxon>Ecdysozoa</taxon>
        <taxon>Arthropoda</taxon>
        <taxon>Hexapoda</taxon>
        <taxon>Insecta</taxon>
        <taxon>Pterygota</taxon>
        <taxon>Neoptera</taxon>
        <taxon>Endopterygota</taxon>
        <taxon>Lepidoptera</taxon>
        <taxon>Glossata</taxon>
        <taxon>Ditrysia</taxon>
        <taxon>Tineoidea</taxon>
        <taxon>Psychidae</taxon>
        <taxon>Oiketicinae</taxon>
        <taxon>Eumeta</taxon>
    </lineage>
</organism>
<dbReference type="AlphaFoldDB" id="A0A4C1WK88"/>
<protein>
    <submittedName>
        <fullName evidence="1">Uncharacterized protein</fullName>
    </submittedName>
</protein>
<dbReference type="EMBL" id="BGZK01000567">
    <property type="protein sequence ID" value="GBP50534.1"/>
    <property type="molecule type" value="Genomic_DNA"/>
</dbReference>
<sequence>MSGWCVEVGYCMIYDRKLGEDLDQIHAMRRSRNDLGADFVTAHRVGHVVKLVESGSNRRGRTAPCAAD</sequence>
<keyword evidence="2" id="KW-1185">Reference proteome</keyword>
<name>A0A4C1WK88_EUMVA</name>
<dbReference type="Proteomes" id="UP000299102">
    <property type="component" value="Unassembled WGS sequence"/>
</dbReference>
<comment type="caution">
    <text evidence="1">The sequence shown here is derived from an EMBL/GenBank/DDBJ whole genome shotgun (WGS) entry which is preliminary data.</text>
</comment>